<reference evidence="3 5" key="2">
    <citation type="submission" date="2021-03" db="EMBL/GenBank/DDBJ databases">
        <title>Genomic Encyclopedia of Type Strains, Phase IV (KMG-IV): sequencing the most valuable type-strain genomes for metagenomic binning, comparative biology and taxonomic classification.</title>
        <authorList>
            <person name="Goeker M."/>
        </authorList>
    </citation>
    <scope>NUCLEOTIDE SEQUENCE [LARGE SCALE GENOMIC DNA]</scope>
    <source>
        <strain evidence="3 5">DSM 40499</strain>
    </source>
</reference>
<dbReference type="CDD" id="cd00531">
    <property type="entry name" value="NTF2_like"/>
    <property type="match status" value="1"/>
</dbReference>
<evidence type="ECO:0000313" key="3">
    <source>
        <dbReference type="EMBL" id="MBP2055275.1"/>
    </source>
</evidence>
<dbReference type="Proteomes" id="UP001519309">
    <property type="component" value="Unassembled WGS sequence"/>
</dbReference>
<dbReference type="OrthoDB" id="120422at2"/>
<feature type="domain" description="SnoaL-like" evidence="1">
    <location>
        <begin position="11"/>
        <end position="113"/>
    </location>
</feature>
<protein>
    <submittedName>
        <fullName evidence="2 3">Ketosteroid isomerase</fullName>
    </submittedName>
</protein>
<evidence type="ECO:0000313" key="4">
    <source>
        <dbReference type="Proteomes" id="UP000092659"/>
    </source>
</evidence>
<dbReference type="RefSeq" id="WP_067308375.1">
    <property type="nucleotide sequence ID" value="NZ_CP016279.1"/>
</dbReference>
<dbReference type="KEGG" id="sgs:AVL59_25090"/>
<sequence length="131" mass="13947">MSTNNADATDAERFLAAFQARDWEGLRGLLADDITWTMPGSGTISGTIHGTDAVVRRAQHIAGQGLHTELLHVLVGAHGAALSLRNTAIAPDGRRLDEHLATVLTTRHGRITAIDSYLSDVDGMSAFFTAP</sequence>
<organism evidence="2 4">
    <name type="scientific">Streptomyces griseochromogenes</name>
    <dbReference type="NCBI Taxonomy" id="68214"/>
    <lineage>
        <taxon>Bacteria</taxon>
        <taxon>Bacillati</taxon>
        <taxon>Actinomycetota</taxon>
        <taxon>Actinomycetes</taxon>
        <taxon>Kitasatosporales</taxon>
        <taxon>Streptomycetaceae</taxon>
        <taxon>Streptomyces</taxon>
    </lineage>
</organism>
<evidence type="ECO:0000313" key="5">
    <source>
        <dbReference type="Proteomes" id="UP001519309"/>
    </source>
</evidence>
<dbReference type="AlphaFoldDB" id="A0A1B1B0N2"/>
<evidence type="ECO:0000313" key="2">
    <source>
        <dbReference type="EMBL" id="ANP52375.1"/>
    </source>
</evidence>
<name>A0A1B1B0N2_9ACTN</name>
<dbReference type="EMBL" id="JAGGLP010000028">
    <property type="protein sequence ID" value="MBP2055275.1"/>
    <property type="molecule type" value="Genomic_DNA"/>
</dbReference>
<dbReference type="GO" id="GO:0016853">
    <property type="term" value="F:isomerase activity"/>
    <property type="evidence" value="ECO:0007669"/>
    <property type="project" value="UniProtKB-KW"/>
</dbReference>
<keyword evidence="2" id="KW-0413">Isomerase</keyword>
<keyword evidence="5" id="KW-1185">Reference proteome</keyword>
<dbReference type="Gene3D" id="3.10.450.50">
    <property type="match status" value="1"/>
</dbReference>
<dbReference type="InterPro" id="IPR037401">
    <property type="entry name" value="SnoaL-like"/>
</dbReference>
<evidence type="ECO:0000259" key="1">
    <source>
        <dbReference type="Pfam" id="PF12680"/>
    </source>
</evidence>
<dbReference type="InterPro" id="IPR032710">
    <property type="entry name" value="NTF2-like_dom_sf"/>
</dbReference>
<gene>
    <name evidence="2" type="ORF">AVL59_25090</name>
    <name evidence="3" type="ORF">J2Z21_008289</name>
</gene>
<dbReference type="Proteomes" id="UP000092659">
    <property type="component" value="Chromosome"/>
</dbReference>
<dbReference type="EMBL" id="CP016279">
    <property type="protein sequence ID" value="ANP52375.1"/>
    <property type="molecule type" value="Genomic_DNA"/>
</dbReference>
<accession>A0A1B1B0N2</accession>
<dbReference type="Pfam" id="PF12680">
    <property type="entry name" value="SnoaL_2"/>
    <property type="match status" value="1"/>
</dbReference>
<dbReference type="SUPFAM" id="SSF54427">
    <property type="entry name" value="NTF2-like"/>
    <property type="match status" value="1"/>
</dbReference>
<reference evidence="2 4" key="1">
    <citation type="submission" date="2016-06" db="EMBL/GenBank/DDBJ databases">
        <title>Complete genome sequence of Streptomyces griseochromogenes ATCC 14511, the Blasticidin S producer.</title>
        <authorList>
            <person name="Wu L."/>
        </authorList>
    </citation>
    <scope>NUCLEOTIDE SEQUENCE [LARGE SCALE GENOMIC DNA]</scope>
    <source>
        <strain evidence="2 4">ATCC 14511</strain>
    </source>
</reference>
<proteinExistence type="predicted"/>